<evidence type="ECO:0000313" key="2">
    <source>
        <dbReference type="Proteomes" id="UP000006729"/>
    </source>
</evidence>
<dbReference type="EMBL" id="CM009299">
    <property type="protein sequence ID" value="RQO97081.1"/>
    <property type="molecule type" value="Genomic_DNA"/>
</dbReference>
<dbReference type="InParanoid" id="A0A3N7GH45"/>
<reference evidence="1 2" key="1">
    <citation type="journal article" date="2006" name="Science">
        <title>The genome of black cottonwood, Populus trichocarpa (Torr. &amp; Gray).</title>
        <authorList>
            <person name="Tuskan G.A."/>
            <person name="Difazio S."/>
            <person name="Jansson S."/>
            <person name="Bohlmann J."/>
            <person name="Grigoriev I."/>
            <person name="Hellsten U."/>
            <person name="Putnam N."/>
            <person name="Ralph S."/>
            <person name="Rombauts S."/>
            <person name="Salamov A."/>
            <person name="Schein J."/>
            <person name="Sterck L."/>
            <person name="Aerts A."/>
            <person name="Bhalerao R.R."/>
            <person name="Bhalerao R.P."/>
            <person name="Blaudez D."/>
            <person name="Boerjan W."/>
            <person name="Brun A."/>
            <person name="Brunner A."/>
            <person name="Busov V."/>
            <person name="Campbell M."/>
            <person name="Carlson J."/>
            <person name="Chalot M."/>
            <person name="Chapman J."/>
            <person name="Chen G.L."/>
            <person name="Cooper D."/>
            <person name="Coutinho P.M."/>
            <person name="Couturier J."/>
            <person name="Covert S."/>
            <person name="Cronk Q."/>
            <person name="Cunningham R."/>
            <person name="Davis J."/>
            <person name="Degroeve S."/>
            <person name="Dejardin A."/>
            <person name="Depamphilis C."/>
            <person name="Detter J."/>
            <person name="Dirks B."/>
            <person name="Dubchak I."/>
            <person name="Duplessis S."/>
            <person name="Ehlting J."/>
            <person name="Ellis B."/>
            <person name="Gendler K."/>
            <person name="Goodstein D."/>
            <person name="Gribskov M."/>
            <person name="Grimwood J."/>
            <person name="Groover A."/>
            <person name="Gunter L."/>
            <person name="Hamberger B."/>
            <person name="Heinze B."/>
            <person name="Helariutta Y."/>
            <person name="Henrissat B."/>
            <person name="Holligan D."/>
            <person name="Holt R."/>
            <person name="Huang W."/>
            <person name="Islam-Faridi N."/>
            <person name="Jones S."/>
            <person name="Jones-Rhoades M."/>
            <person name="Jorgensen R."/>
            <person name="Joshi C."/>
            <person name="Kangasjarvi J."/>
            <person name="Karlsson J."/>
            <person name="Kelleher C."/>
            <person name="Kirkpatrick R."/>
            <person name="Kirst M."/>
            <person name="Kohler A."/>
            <person name="Kalluri U."/>
            <person name="Larimer F."/>
            <person name="Leebens-Mack J."/>
            <person name="Leple J.C."/>
            <person name="Locascio P."/>
            <person name="Lou Y."/>
            <person name="Lucas S."/>
            <person name="Martin F."/>
            <person name="Montanini B."/>
            <person name="Napoli C."/>
            <person name="Nelson D.R."/>
            <person name="Nelson C."/>
            <person name="Nieminen K."/>
            <person name="Nilsson O."/>
            <person name="Pereda V."/>
            <person name="Peter G."/>
            <person name="Philippe R."/>
            <person name="Pilate G."/>
            <person name="Poliakov A."/>
            <person name="Razumovskaya J."/>
            <person name="Richardson P."/>
            <person name="Rinaldi C."/>
            <person name="Ritland K."/>
            <person name="Rouze P."/>
            <person name="Ryaboy D."/>
            <person name="Schmutz J."/>
            <person name="Schrader J."/>
            <person name="Segerman B."/>
            <person name="Shin H."/>
            <person name="Siddiqui A."/>
            <person name="Sterky F."/>
            <person name="Terry A."/>
            <person name="Tsai C.J."/>
            <person name="Uberbacher E."/>
            <person name="Unneberg P."/>
            <person name="Vahala J."/>
            <person name="Wall K."/>
            <person name="Wessler S."/>
            <person name="Yang G."/>
            <person name="Yin T."/>
            <person name="Douglas C."/>
            <person name="Marra M."/>
            <person name="Sandberg G."/>
            <person name="Van de Peer Y."/>
            <person name="Rokhsar D."/>
        </authorList>
    </citation>
    <scope>NUCLEOTIDE SEQUENCE [LARGE SCALE GENOMIC DNA]</scope>
    <source>
        <strain evidence="2">cv. Nisqually</strain>
    </source>
</reference>
<evidence type="ECO:0000313" key="1">
    <source>
        <dbReference type="EMBL" id="RQO97081.1"/>
    </source>
</evidence>
<gene>
    <name evidence="1" type="ORF">POPTR_010G221850</name>
</gene>
<organism evidence="1 2">
    <name type="scientific">Populus trichocarpa</name>
    <name type="common">Western balsam poplar</name>
    <name type="synonym">Populus balsamifera subsp. trichocarpa</name>
    <dbReference type="NCBI Taxonomy" id="3694"/>
    <lineage>
        <taxon>Eukaryota</taxon>
        <taxon>Viridiplantae</taxon>
        <taxon>Streptophyta</taxon>
        <taxon>Embryophyta</taxon>
        <taxon>Tracheophyta</taxon>
        <taxon>Spermatophyta</taxon>
        <taxon>Magnoliopsida</taxon>
        <taxon>eudicotyledons</taxon>
        <taxon>Gunneridae</taxon>
        <taxon>Pentapetalae</taxon>
        <taxon>rosids</taxon>
        <taxon>fabids</taxon>
        <taxon>Malpighiales</taxon>
        <taxon>Salicaceae</taxon>
        <taxon>Saliceae</taxon>
        <taxon>Populus</taxon>
    </lineage>
</organism>
<accession>A0A3N7GH45</accession>
<dbReference type="Proteomes" id="UP000006729">
    <property type="component" value="Chromosome 10"/>
</dbReference>
<sequence>MRCLLASQPASQPCRRVAWSSINPRLLHEKCRVNEAVTLEMGRWNAALRRFSWNPSTRSEN</sequence>
<name>A0A3N7GH45_POPTR</name>
<protein>
    <submittedName>
        <fullName evidence="1">Uncharacterized protein</fullName>
    </submittedName>
</protein>
<proteinExistence type="predicted"/>
<dbReference type="AlphaFoldDB" id="A0A3N7GH45"/>
<keyword evidence="2" id="KW-1185">Reference proteome</keyword>